<evidence type="ECO:0000256" key="12">
    <source>
        <dbReference type="ARBA" id="ARBA00049255"/>
    </source>
</evidence>
<dbReference type="GO" id="GO:0005737">
    <property type="term" value="C:cytoplasm"/>
    <property type="evidence" value="ECO:0007669"/>
    <property type="project" value="UniProtKB-SubCell"/>
</dbReference>
<comment type="subunit">
    <text evidence="3 13">Tetramer of two alpha and two beta subunits.</text>
</comment>
<evidence type="ECO:0000256" key="4">
    <source>
        <dbReference type="ARBA" id="ARBA00022490"/>
    </source>
</evidence>
<sequence length="342" mass="38199">MLSELEQVRLEFDRALAAAGDDPRQLEEVRVQFAGRKAGILRKLEEKLASLPREEKPAFGKGLNELKAYIEGQLKAASEKARTAKAKGEDVDVTLPGRKPTLGALHPVTLVRREIEEIFLRMGYSVADGPEVEDDWHNFEALNIPPDHPARDTQDTFYLPGGLLLRTHTSPVQIRTMEQFKPPIRVIIPGRVYRRDSDLRHSPMFHQVEGLVVDEGISFAHLKATLEAFLHRLFDPSLQVRLRPSFFPFTEPSAEVDITCVLCRGKGCGVCSGSGWVEILGAGMVDPRVFRAVGIDATRFTGFAFGLGLDRVAMLKYQIPDLRLLFSGDERMLRQFPGGLGR</sequence>
<dbReference type="SUPFAM" id="SSF55681">
    <property type="entry name" value="Class II aaRS and biotin synthetases"/>
    <property type="match status" value="1"/>
</dbReference>
<keyword evidence="5 13" id="KW-0436">Ligase</keyword>
<dbReference type="OrthoDB" id="9800719at2"/>
<dbReference type="EMBL" id="JMFG01000011">
    <property type="protein sequence ID" value="KDA54110.1"/>
    <property type="molecule type" value="Genomic_DNA"/>
</dbReference>
<comment type="cofactor">
    <cofactor evidence="13">
        <name>Mg(2+)</name>
        <dbReference type="ChEBI" id="CHEBI:18420"/>
    </cofactor>
    <text evidence="13">Binds 2 magnesium ions per tetramer.</text>
</comment>
<feature type="domain" description="Aminoacyl-transfer RNA synthetases class-II family profile" evidence="14">
    <location>
        <begin position="111"/>
        <end position="337"/>
    </location>
</feature>
<dbReference type="PANTHER" id="PTHR11538">
    <property type="entry name" value="PHENYLALANYL-TRNA SYNTHETASE"/>
    <property type="match status" value="1"/>
</dbReference>
<protein>
    <recommendedName>
        <fullName evidence="13">Phenylalanine--tRNA ligase alpha subunit</fullName>
        <ecNumber evidence="13">6.1.1.20</ecNumber>
    </recommendedName>
    <alternativeName>
        <fullName evidence="13">Phenylalanyl-tRNA synthetase alpha subunit</fullName>
        <shortName evidence="13">PheRS</shortName>
    </alternativeName>
</protein>
<evidence type="ECO:0000256" key="5">
    <source>
        <dbReference type="ARBA" id="ARBA00022598"/>
    </source>
</evidence>
<evidence type="ECO:0000313" key="16">
    <source>
        <dbReference type="Proteomes" id="UP000027284"/>
    </source>
</evidence>
<keyword evidence="4 13" id="KW-0963">Cytoplasm</keyword>
<keyword evidence="8 13" id="KW-0067">ATP-binding</keyword>
<comment type="catalytic activity">
    <reaction evidence="12 13">
        <text>tRNA(Phe) + L-phenylalanine + ATP = L-phenylalanyl-tRNA(Phe) + AMP + diphosphate + H(+)</text>
        <dbReference type="Rhea" id="RHEA:19413"/>
        <dbReference type="Rhea" id="RHEA-COMP:9668"/>
        <dbReference type="Rhea" id="RHEA-COMP:9699"/>
        <dbReference type="ChEBI" id="CHEBI:15378"/>
        <dbReference type="ChEBI" id="CHEBI:30616"/>
        <dbReference type="ChEBI" id="CHEBI:33019"/>
        <dbReference type="ChEBI" id="CHEBI:58095"/>
        <dbReference type="ChEBI" id="CHEBI:78442"/>
        <dbReference type="ChEBI" id="CHEBI:78531"/>
        <dbReference type="ChEBI" id="CHEBI:456215"/>
        <dbReference type="EC" id="6.1.1.20"/>
    </reaction>
</comment>
<dbReference type="SUPFAM" id="SSF46589">
    <property type="entry name" value="tRNA-binding arm"/>
    <property type="match status" value="1"/>
</dbReference>
<dbReference type="NCBIfam" id="TIGR00468">
    <property type="entry name" value="pheS"/>
    <property type="match status" value="1"/>
</dbReference>
<dbReference type="FunFam" id="3.30.930.10:FF:000003">
    <property type="entry name" value="Phenylalanine--tRNA ligase alpha subunit"/>
    <property type="match status" value="1"/>
</dbReference>
<proteinExistence type="inferred from homology"/>
<dbReference type="GO" id="GO:0006432">
    <property type="term" value="P:phenylalanyl-tRNA aminoacylation"/>
    <property type="evidence" value="ECO:0007669"/>
    <property type="project" value="UniProtKB-UniRule"/>
</dbReference>
<dbReference type="GO" id="GO:0004826">
    <property type="term" value="F:phenylalanine-tRNA ligase activity"/>
    <property type="evidence" value="ECO:0007669"/>
    <property type="project" value="UniProtKB-UniRule"/>
</dbReference>
<evidence type="ECO:0000256" key="7">
    <source>
        <dbReference type="ARBA" id="ARBA00022741"/>
    </source>
</evidence>
<dbReference type="CDD" id="cd00496">
    <property type="entry name" value="PheRS_alpha_core"/>
    <property type="match status" value="1"/>
</dbReference>
<feature type="binding site" evidence="13">
    <location>
        <position position="251"/>
    </location>
    <ligand>
        <name>Mg(2+)</name>
        <dbReference type="ChEBI" id="CHEBI:18420"/>
        <note>shared with beta subunit</note>
    </ligand>
</feature>
<keyword evidence="6 13" id="KW-0479">Metal-binding</keyword>
<evidence type="ECO:0000259" key="14">
    <source>
        <dbReference type="PROSITE" id="PS50862"/>
    </source>
</evidence>
<evidence type="ECO:0000256" key="1">
    <source>
        <dbReference type="ARBA" id="ARBA00004496"/>
    </source>
</evidence>
<dbReference type="HAMAP" id="MF_00281">
    <property type="entry name" value="Phe_tRNA_synth_alpha1"/>
    <property type="match status" value="1"/>
</dbReference>
<dbReference type="GO" id="GO:0000287">
    <property type="term" value="F:magnesium ion binding"/>
    <property type="evidence" value="ECO:0007669"/>
    <property type="project" value="UniProtKB-UniRule"/>
</dbReference>
<dbReference type="PROSITE" id="PS50862">
    <property type="entry name" value="AA_TRNA_LIGASE_II"/>
    <property type="match status" value="1"/>
</dbReference>
<evidence type="ECO:0000256" key="2">
    <source>
        <dbReference type="ARBA" id="ARBA00010207"/>
    </source>
</evidence>
<organism evidence="15 16">
    <name type="scientific">Thermoanaerobaculum aquaticum</name>
    <dbReference type="NCBI Taxonomy" id="1312852"/>
    <lineage>
        <taxon>Bacteria</taxon>
        <taxon>Pseudomonadati</taxon>
        <taxon>Acidobacteriota</taxon>
        <taxon>Thermoanaerobaculia</taxon>
        <taxon>Thermoanaerobaculales</taxon>
        <taxon>Thermoanaerobaculaceae</taxon>
        <taxon>Thermoanaerobaculum</taxon>
    </lineage>
</organism>
<keyword evidence="10 13" id="KW-0648">Protein biosynthesis</keyword>
<gene>
    <name evidence="13" type="primary">pheS</name>
    <name evidence="15" type="ORF">EG19_00650</name>
</gene>
<dbReference type="InterPro" id="IPR022911">
    <property type="entry name" value="Phe_tRNA_ligase_alpha1_bac"/>
</dbReference>
<evidence type="ECO:0000313" key="15">
    <source>
        <dbReference type="EMBL" id="KDA54110.1"/>
    </source>
</evidence>
<dbReference type="RefSeq" id="WP_038048135.1">
    <property type="nucleotide sequence ID" value="NZ_JMFG01000011.1"/>
</dbReference>
<dbReference type="Gene3D" id="3.30.930.10">
    <property type="entry name" value="Bira Bifunctional Protein, Domain 2"/>
    <property type="match status" value="1"/>
</dbReference>
<keyword evidence="11 13" id="KW-0030">Aminoacyl-tRNA synthetase</keyword>
<dbReference type="STRING" id="1312852.EG19_00650"/>
<dbReference type="InterPro" id="IPR002319">
    <property type="entry name" value="Phenylalanyl-tRNA_Synthase"/>
</dbReference>
<dbReference type="GO" id="GO:0005524">
    <property type="term" value="F:ATP binding"/>
    <property type="evidence" value="ECO:0007669"/>
    <property type="project" value="UniProtKB-UniRule"/>
</dbReference>
<accession>A0A062Y010</accession>
<evidence type="ECO:0000256" key="3">
    <source>
        <dbReference type="ARBA" id="ARBA00011209"/>
    </source>
</evidence>
<keyword evidence="16" id="KW-1185">Reference proteome</keyword>
<evidence type="ECO:0000256" key="8">
    <source>
        <dbReference type="ARBA" id="ARBA00022840"/>
    </source>
</evidence>
<comment type="subcellular location">
    <subcellularLocation>
        <location evidence="1 13">Cytoplasm</location>
    </subcellularLocation>
</comment>
<keyword evidence="7 13" id="KW-0547">Nucleotide-binding</keyword>
<evidence type="ECO:0000256" key="13">
    <source>
        <dbReference type="HAMAP-Rule" id="MF_00281"/>
    </source>
</evidence>
<dbReference type="Pfam" id="PF02912">
    <property type="entry name" value="Phe_tRNA-synt_N"/>
    <property type="match status" value="1"/>
</dbReference>
<dbReference type="InterPro" id="IPR004529">
    <property type="entry name" value="Phe-tRNA-synth_IIc_asu"/>
</dbReference>
<evidence type="ECO:0000256" key="10">
    <source>
        <dbReference type="ARBA" id="ARBA00022917"/>
    </source>
</evidence>
<dbReference type="InterPro" id="IPR006195">
    <property type="entry name" value="aa-tRNA-synth_II"/>
</dbReference>
<keyword evidence="9 13" id="KW-0460">Magnesium</keyword>
<reference evidence="15 16" key="1">
    <citation type="submission" date="2014-04" db="EMBL/GenBank/DDBJ databases">
        <title>The Genome Sequence of Thermoanaerobaculum aquaticum MP-01, The First Cultivated Group 23 Acidobacterium.</title>
        <authorList>
            <person name="Stamps B.W."/>
            <person name="Losey N.A."/>
            <person name="Lawson P.A."/>
            <person name="Stevenson B.S."/>
        </authorList>
    </citation>
    <scope>NUCLEOTIDE SEQUENCE [LARGE SCALE GENOMIC DNA]</scope>
    <source>
        <strain evidence="15 16">MP-01</strain>
    </source>
</reference>
<dbReference type="AlphaFoldDB" id="A0A062Y010"/>
<comment type="caution">
    <text evidence="15">The sequence shown here is derived from an EMBL/GenBank/DDBJ whole genome shotgun (WGS) entry which is preliminary data.</text>
</comment>
<dbReference type="GO" id="GO:0000049">
    <property type="term" value="F:tRNA binding"/>
    <property type="evidence" value="ECO:0007669"/>
    <property type="project" value="InterPro"/>
</dbReference>
<name>A0A062Y010_9BACT</name>
<dbReference type="Pfam" id="PF01409">
    <property type="entry name" value="tRNA-synt_2d"/>
    <property type="match status" value="1"/>
</dbReference>
<dbReference type="InterPro" id="IPR010978">
    <property type="entry name" value="tRNA-bd_arm"/>
</dbReference>
<dbReference type="Proteomes" id="UP000027284">
    <property type="component" value="Unassembled WGS sequence"/>
</dbReference>
<evidence type="ECO:0000256" key="6">
    <source>
        <dbReference type="ARBA" id="ARBA00022723"/>
    </source>
</evidence>
<comment type="similarity">
    <text evidence="2 13">Belongs to the class-II aminoacyl-tRNA synthetase family. Phe-tRNA synthetase alpha subunit type 1 subfamily.</text>
</comment>
<dbReference type="InterPro" id="IPR045864">
    <property type="entry name" value="aa-tRNA-synth_II/BPL/LPL"/>
</dbReference>
<evidence type="ECO:0000256" key="11">
    <source>
        <dbReference type="ARBA" id="ARBA00023146"/>
    </source>
</evidence>
<dbReference type="InterPro" id="IPR004188">
    <property type="entry name" value="Phe-tRNA_ligase_II_N"/>
</dbReference>
<dbReference type="PANTHER" id="PTHR11538:SF41">
    <property type="entry name" value="PHENYLALANINE--TRNA LIGASE, MITOCHONDRIAL"/>
    <property type="match status" value="1"/>
</dbReference>
<evidence type="ECO:0000256" key="9">
    <source>
        <dbReference type="ARBA" id="ARBA00022842"/>
    </source>
</evidence>
<dbReference type="EC" id="6.1.1.20" evidence="13"/>